<accession>A0A0M0JWM7</accession>
<dbReference type="PANTHER" id="PTHR24113:SF12">
    <property type="entry name" value="RAN GTPASE-ACTIVATING PROTEIN 1"/>
    <property type="match status" value="1"/>
</dbReference>
<reference evidence="5" key="1">
    <citation type="journal article" date="2015" name="PLoS Genet.">
        <title>Genome Sequence and Transcriptome Analyses of Chrysochromulina tobin: Metabolic Tools for Enhanced Algal Fitness in the Prominent Order Prymnesiales (Haptophyceae).</title>
        <authorList>
            <person name="Hovde B.T."/>
            <person name="Deodato C.R."/>
            <person name="Hunsperger H.M."/>
            <person name="Ryken S.A."/>
            <person name="Yost W."/>
            <person name="Jha R.K."/>
            <person name="Patterson J."/>
            <person name="Monnat R.J. Jr."/>
            <person name="Barlow S.B."/>
            <person name="Starkenburg S.R."/>
            <person name="Cattolico R.A."/>
        </authorList>
    </citation>
    <scope>NUCLEOTIDE SEQUENCE</scope>
    <source>
        <strain evidence="5">CCMP291</strain>
    </source>
</reference>
<dbReference type="Pfam" id="PF13516">
    <property type="entry name" value="LRR_6"/>
    <property type="match status" value="2"/>
</dbReference>
<keyword evidence="5" id="KW-1185">Reference proteome</keyword>
<dbReference type="Proteomes" id="UP000037460">
    <property type="component" value="Unassembled WGS sequence"/>
</dbReference>
<evidence type="ECO:0000313" key="5">
    <source>
        <dbReference type="Proteomes" id="UP000037460"/>
    </source>
</evidence>
<dbReference type="PANTHER" id="PTHR24113">
    <property type="entry name" value="RAN GTPASE-ACTIVATING PROTEIN 1"/>
    <property type="match status" value="1"/>
</dbReference>
<dbReference type="GO" id="GO:0048471">
    <property type="term" value="C:perinuclear region of cytoplasm"/>
    <property type="evidence" value="ECO:0007669"/>
    <property type="project" value="TreeGrafter"/>
</dbReference>
<dbReference type="SMART" id="SM00368">
    <property type="entry name" value="LRR_RI"/>
    <property type="match status" value="3"/>
</dbReference>
<dbReference type="Gene3D" id="3.80.10.10">
    <property type="entry name" value="Ribonuclease Inhibitor"/>
    <property type="match status" value="1"/>
</dbReference>
<dbReference type="GO" id="GO:0031267">
    <property type="term" value="F:small GTPase binding"/>
    <property type="evidence" value="ECO:0007669"/>
    <property type="project" value="TreeGrafter"/>
</dbReference>
<dbReference type="SUPFAM" id="SSF52047">
    <property type="entry name" value="RNI-like"/>
    <property type="match status" value="1"/>
</dbReference>
<dbReference type="GO" id="GO:0005634">
    <property type="term" value="C:nucleus"/>
    <property type="evidence" value="ECO:0007669"/>
    <property type="project" value="TreeGrafter"/>
</dbReference>
<dbReference type="OrthoDB" id="419659at2759"/>
<comment type="caution">
    <text evidence="4">The sequence shown here is derived from an EMBL/GenBank/DDBJ whole genome shotgun (WGS) entry which is preliminary data.</text>
</comment>
<dbReference type="GO" id="GO:0005829">
    <property type="term" value="C:cytosol"/>
    <property type="evidence" value="ECO:0007669"/>
    <property type="project" value="TreeGrafter"/>
</dbReference>
<sequence length="1434" mass="157020">MDSLSQVSSALIWLDLEEEAEDDLLAEIHRLMKRFSRDDKKGVFLLTPTPAHLPKTSFDSFQLESTHAIGGCKQQEQLKASDFYQEITFEMPVNILELLESHPKKVAEILNRILKDLFRKSTAMPSAQQLPSPESAVLFSSSSSSSSLAGLYLGNAEQTVVARFCVSSIGFLHQLRDRVLDGTLVKMLSTELGKALLEAKGAAREAKLPLGMIAANMSKMLYNLFLSGNVQQQEEEAASSESEMTIAVDLSLFADVYESSILQLDQLTPHQEEKMGDALLLLRGDEKHIVHLTAPAGAGKTFVAQQIVLDLLKDLSCEGIILFSARTVPLCLFFVKWLVKRCLNSRNEVEDEQMIKTIVERVQVLHPPYEQGPLAVKLNEEKGDIEFVGVPKGSKVQSILLVVEDEAHHTYGDPELKLQVERQILRWAPCHRLLLSDVSQSQGTEIAYPEDRKVVELTEVVRSSKRIITAANDFSLCGTKEKVPTCHHASQGPPLQTFLFDVQQEDEPRRDELYAEQTIAALQSVVTQFERLPLHDRLTIIVPDEGMKARLQEKLKARLAAAFPSRSFELVDAQRASRTYKKGVGSSEWLVLDTIENMDGLERLMVIAVGLDSPIPENAEAATEGVVLRTRSTMQTRSHLYRALTRAHMLVCVVNETLPRGWLAYLTRLKLSKDGAFDEASALAERTAAEESVANEKKRVTKCKEEAQAAVEAVAKKHSLGKEAVEWCSAMAAKQLMAGGVAEAAAADAVCEWLIKPEMAAVEKMVAAQERGLEAAEARAAVVRCVRSKLLESSARGPLKGGEGEGALAAVLVQWRQIGEELENALAAQEGLERVYVSEMMRMQLAVMLVVAEGGEALKAAVSAEVQVAKRRQEQMKEAAVHRAREEKLRAEVVLPAIAALLVGEAEKLDKVACDWICADAVKRMEVGAGGSEVDGKMAVQAAVAAWRQRLDVQAAVTETSSQGQTEQSVWDTKANQSGGVSGVLAFDPTSLNLDDKNLDGVLAFDPTSIVTSAAAAARNAYFDVETLLASVESGAIAAVKGTWLVGLHKRGGRLARRQDLPPEAFWSAGELRRVVLALGDDFGVLFVALSYRWLAKEHPDPDGFHLGIVAAVAELYLNLRGGIKGRVDLGPHGYASQLTAAFRRHGLGLPEFALFWDFASLHQPPRTYAEAELFRKGLQNSNVWYGHARTVVWMQSQLPEGFAARMRASKPPLAETYEDSGWCYVEAAISAAIKPGFLRLDLAKRTEKAMACAYGPDEPGSPDYMLAFVCARRRPPPPSPETVRRLLTNEKRFTNLSDVSKVADLYATFFGKVTYVDELVFKGLEWGDADVVVLCEVLPRFAALRTLDLTGNKIGPEGASALGEALKVNTVLTFLGLWLNNIGDEGAEAIAEALKVNATLTKLNLEGNYNMGDAGKQAVRNAVKDRSGFVLEL</sequence>
<evidence type="ECO:0000313" key="4">
    <source>
        <dbReference type="EMBL" id="KOO30543.1"/>
    </source>
</evidence>
<evidence type="ECO:0000256" key="3">
    <source>
        <dbReference type="ARBA" id="ARBA00022737"/>
    </source>
</evidence>
<dbReference type="InterPro" id="IPR032675">
    <property type="entry name" value="LRR_dom_sf"/>
</dbReference>
<evidence type="ECO:0000256" key="1">
    <source>
        <dbReference type="ARBA" id="ARBA00022468"/>
    </source>
</evidence>
<keyword evidence="1" id="KW-0343">GTPase activation</keyword>
<name>A0A0M0JWM7_9EUKA</name>
<dbReference type="InterPro" id="IPR027417">
    <property type="entry name" value="P-loop_NTPase"/>
</dbReference>
<keyword evidence="3" id="KW-0677">Repeat</keyword>
<dbReference type="InterPro" id="IPR027038">
    <property type="entry name" value="RanGap"/>
</dbReference>
<protein>
    <submittedName>
        <fullName evidence="4">Uncharacterized protein</fullName>
    </submittedName>
</protein>
<dbReference type="SUPFAM" id="SSF52540">
    <property type="entry name" value="P-loop containing nucleoside triphosphate hydrolases"/>
    <property type="match status" value="1"/>
</dbReference>
<keyword evidence="2" id="KW-0433">Leucine-rich repeat</keyword>
<dbReference type="GO" id="GO:0006913">
    <property type="term" value="P:nucleocytoplasmic transport"/>
    <property type="evidence" value="ECO:0007669"/>
    <property type="project" value="TreeGrafter"/>
</dbReference>
<dbReference type="Gene3D" id="3.40.50.300">
    <property type="entry name" value="P-loop containing nucleotide triphosphate hydrolases"/>
    <property type="match status" value="1"/>
</dbReference>
<gene>
    <name evidence="4" type="ORF">Ctob_013219</name>
</gene>
<organism evidence="4 5">
    <name type="scientific">Chrysochromulina tobinii</name>
    <dbReference type="NCBI Taxonomy" id="1460289"/>
    <lineage>
        <taxon>Eukaryota</taxon>
        <taxon>Haptista</taxon>
        <taxon>Haptophyta</taxon>
        <taxon>Prymnesiophyceae</taxon>
        <taxon>Prymnesiales</taxon>
        <taxon>Chrysochromulinaceae</taxon>
        <taxon>Chrysochromulina</taxon>
    </lineage>
</organism>
<dbReference type="InterPro" id="IPR001611">
    <property type="entry name" value="Leu-rich_rpt"/>
</dbReference>
<dbReference type="EMBL" id="JWZX01002204">
    <property type="protein sequence ID" value="KOO30543.1"/>
    <property type="molecule type" value="Genomic_DNA"/>
</dbReference>
<dbReference type="GO" id="GO:0005096">
    <property type="term" value="F:GTPase activator activity"/>
    <property type="evidence" value="ECO:0007669"/>
    <property type="project" value="UniProtKB-KW"/>
</dbReference>
<evidence type="ECO:0000256" key="2">
    <source>
        <dbReference type="ARBA" id="ARBA00022614"/>
    </source>
</evidence>
<proteinExistence type="predicted"/>